<evidence type="ECO:0000313" key="2">
    <source>
        <dbReference type="Proteomes" id="UP001157502"/>
    </source>
</evidence>
<sequence length="607" mass="68565">MAIRSFDWSNRRVSQPISEQWGWPRPFTGLHYFLRRAQIVFLFLGIAYLMAGSILLLQRSSLTFKAAQLPGAARRPLPMALVAPPTAVRASPGLIRARSRWAANQGVSGGGGSIVTGRHWPMSRHPGIQRQHQRWFRGLMPDMPDTQEKSGPLRTNSRHKGTYIGCFLHDANERALGGTVLYDQRKMTSSLCQDTCSESGYRFAGLEYGADCHCGNRISSPRAQEEDCSLVCRGERAERGAHCGGVGRLSIYQVEDQLPGQRKFRNVRYSGCFKVLKNTTNVFPFHSLLTNFTSPSCIETCTDKELPLAVLRRPHCYCAQASSLFRQNQRLPPGQLCLQTNGTVHTGASISATLPDLYYKVYQTPVFDYRCKERTFLPEKSPNLVALSSFPGAGNTWVRHLIELVTGYYTGSFYFDGTLYNRGFKGEKDSWRSRRSICVKTHESGKREIDMFDSAIVLIRNPYRSLMAEFNRKCAGHLGHATDAQWKSKEWLDFVDSYAPWWAAHALNWLQFSGPLLVVHYEDLQKAPFPQLCLLTSFLNVSMTEERLMCAESNQDGSFKRSGGSQRPPFDPFTATMRNAIDSYIHTVDKALKDKNHRGLPHNYMPT</sequence>
<organism evidence="1 2">
    <name type="scientific">Dallia pectoralis</name>
    <name type="common">Alaska blackfish</name>
    <dbReference type="NCBI Taxonomy" id="75939"/>
    <lineage>
        <taxon>Eukaryota</taxon>
        <taxon>Metazoa</taxon>
        <taxon>Chordata</taxon>
        <taxon>Craniata</taxon>
        <taxon>Vertebrata</taxon>
        <taxon>Euteleostomi</taxon>
        <taxon>Actinopterygii</taxon>
        <taxon>Neopterygii</taxon>
        <taxon>Teleostei</taxon>
        <taxon>Protacanthopterygii</taxon>
        <taxon>Esociformes</taxon>
        <taxon>Umbridae</taxon>
        <taxon>Dallia</taxon>
    </lineage>
</organism>
<keyword evidence="2" id="KW-1185">Reference proteome</keyword>
<comment type="caution">
    <text evidence="1">The sequence shown here is derived from an EMBL/GenBank/DDBJ whole genome shotgun (WGS) entry which is preliminary data.</text>
</comment>
<reference evidence="1" key="1">
    <citation type="submission" date="2021-05" db="EMBL/GenBank/DDBJ databases">
        <authorList>
            <person name="Pan Q."/>
            <person name="Jouanno E."/>
            <person name="Zahm M."/>
            <person name="Klopp C."/>
            <person name="Cabau C."/>
            <person name="Louis A."/>
            <person name="Berthelot C."/>
            <person name="Parey E."/>
            <person name="Roest Crollius H."/>
            <person name="Montfort J."/>
            <person name="Robinson-Rechavi M."/>
            <person name="Bouchez O."/>
            <person name="Lampietro C."/>
            <person name="Lopez Roques C."/>
            <person name="Donnadieu C."/>
            <person name="Postlethwait J."/>
            <person name="Bobe J."/>
            <person name="Dillon D."/>
            <person name="Chandos A."/>
            <person name="von Hippel F."/>
            <person name="Guiguen Y."/>
        </authorList>
    </citation>
    <scope>NUCLEOTIDE SEQUENCE</scope>
    <source>
        <strain evidence="1">YG-Jan2019</strain>
    </source>
</reference>
<protein>
    <submittedName>
        <fullName evidence="1">Uncharacterized protein</fullName>
    </submittedName>
</protein>
<name>A0ACC2FXK4_DALPE</name>
<gene>
    <name evidence="1" type="ORF">DPEC_G00233430</name>
</gene>
<evidence type="ECO:0000313" key="1">
    <source>
        <dbReference type="EMBL" id="KAJ7996086.1"/>
    </source>
</evidence>
<accession>A0ACC2FXK4</accession>
<dbReference type="EMBL" id="CM055747">
    <property type="protein sequence ID" value="KAJ7996086.1"/>
    <property type="molecule type" value="Genomic_DNA"/>
</dbReference>
<dbReference type="Proteomes" id="UP001157502">
    <property type="component" value="Chromosome 20"/>
</dbReference>
<proteinExistence type="predicted"/>